<dbReference type="eggNOG" id="COG1629">
    <property type="taxonomic scope" value="Bacteria"/>
</dbReference>
<dbReference type="Proteomes" id="UP000004913">
    <property type="component" value="Unassembled WGS sequence"/>
</dbReference>
<dbReference type="InterPro" id="IPR000531">
    <property type="entry name" value="Beta-barrel_TonB"/>
</dbReference>
<dbReference type="PROSITE" id="PS52016">
    <property type="entry name" value="TONB_DEPENDENT_REC_3"/>
    <property type="match status" value="1"/>
</dbReference>
<dbReference type="InterPro" id="IPR023996">
    <property type="entry name" value="TonB-dep_OMP_SusC/RagA"/>
</dbReference>
<keyword evidence="9 10" id="KW-0998">Cell outer membrane</keyword>
<dbReference type="Gene3D" id="2.60.40.1120">
    <property type="entry name" value="Carboxypeptidase-like, regulatory domain"/>
    <property type="match status" value="1"/>
</dbReference>
<keyword evidence="7 11" id="KW-0798">TonB box</keyword>
<dbReference type="NCBIfam" id="TIGR04056">
    <property type="entry name" value="OMP_RagA_SusC"/>
    <property type="match status" value="1"/>
</dbReference>
<dbReference type="InterPro" id="IPR023997">
    <property type="entry name" value="TonB-dep_OMP_SusC/RagA_CS"/>
</dbReference>
<dbReference type="InterPro" id="IPR012910">
    <property type="entry name" value="Plug_dom"/>
</dbReference>
<dbReference type="FunFam" id="2.60.40.1120:FF:000003">
    <property type="entry name" value="Outer membrane protein Omp121"/>
    <property type="match status" value="1"/>
</dbReference>
<evidence type="ECO:0000256" key="9">
    <source>
        <dbReference type="ARBA" id="ARBA00023237"/>
    </source>
</evidence>
<dbReference type="STRING" id="742766.HMPREF9455_03814"/>
<evidence type="ECO:0000256" key="2">
    <source>
        <dbReference type="ARBA" id="ARBA00022448"/>
    </source>
</evidence>
<dbReference type="Pfam" id="PF07660">
    <property type="entry name" value="STN"/>
    <property type="match status" value="1"/>
</dbReference>
<keyword evidence="4" id="KW-0410">Iron transport</keyword>
<evidence type="ECO:0000256" key="11">
    <source>
        <dbReference type="RuleBase" id="RU003357"/>
    </source>
</evidence>
<evidence type="ECO:0000256" key="10">
    <source>
        <dbReference type="PROSITE-ProRule" id="PRU01360"/>
    </source>
</evidence>
<dbReference type="InterPro" id="IPR008969">
    <property type="entry name" value="CarboxyPept-like_regulatory"/>
</dbReference>
<dbReference type="NCBIfam" id="TIGR04057">
    <property type="entry name" value="SusC_RagA_signa"/>
    <property type="match status" value="1"/>
</dbReference>
<proteinExistence type="inferred from homology"/>
<keyword evidence="5 10" id="KW-0812">Transmembrane</keyword>
<name>F5J397_9BACT</name>
<dbReference type="InterPro" id="IPR039426">
    <property type="entry name" value="TonB-dep_rcpt-like"/>
</dbReference>
<accession>F5J397</accession>
<comment type="caution">
    <text evidence="13">The sequence shown here is derived from an EMBL/GenBank/DDBJ whole genome shotgun (WGS) entry which is preliminary data.</text>
</comment>
<dbReference type="GO" id="GO:0009279">
    <property type="term" value="C:cell outer membrane"/>
    <property type="evidence" value="ECO:0007669"/>
    <property type="project" value="UniProtKB-SubCell"/>
</dbReference>
<dbReference type="InterPro" id="IPR036942">
    <property type="entry name" value="Beta-barrel_TonB_sf"/>
</dbReference>
<dbReference type="InterPro" id="IPR011662">
    <property type="entry name" value="Secretin/TonB_short_N"/>
</dbReference>
<evidence type="ECO:0000256" key="4">
    <source>
        <dbReference type="ARBA" id="ARBA00022496"/>
    </source>
</evidence>
<dbReference type="Gene3D" id="3.55.50.30">
    <property type="match status" value="1"/>
</dbReference>
<dbReference type="Gene3D" id="2.40.170.20">
    <property type="entry name" value="TonB-dependent receptor, beta-barrel domain"/>
    <property type="match status" value="1"/>
</dbReference>
<evidence type="ECO:0000256" key="7">
    <source>
        <dbReference type="ARBA" id="ARBA00023077"/>
    </source>
</evidence>
<evidence type="ECO:0000256" key="3">
    <source>
        <dbReference type="ARBA" id="ARBA00022452"/>
    </source>
</evidence>
<dbReference type="InterPro" id="IPR037066">
    <property type="entry name" value="Plug_dom_sf"/>
</dbReference>
<dbReference type="SUPFAM" id="SSF49464">
    <property type="entry name" value="Carboxypeptidase regulatory domain-like"/>
    <property type="match status" value="1"/>
</dbReference>
<keyword evidence="4" id="KW-0406">Ion transport</keyword>
<dbReference type="Gene3D" id="2.170.130.10">
    <property type="entry name" value="TonB-dependent receptor, plug domain"/>
    <property type="match status" value="1"/>
</dbReference>
<gene>
    <name evidence="13" type="ORF">HMPREF9455_03814</name>
</gene>
<keyword evidence="6" id="KW-0408">Iron</keyword>
<dbReference type="SMART" id="SM00965">
    <property type="entry name" value="STN"/>
    <property type="match status" value="1"/>
</dbReference>
<keyword evidence="3 10" id="KW-1134">Transmembrane beta strand</keyword>
<dbReference type="SUPFAM" id="SSF56935">
    <property type="entry name" value="Porins"/>
    <property type="match status" value="1"/>
</dbReference>
<reference evidence="13 14" key="1">
    <citation type="submission" date="2011-04" db="EMBL/GenBank/DDBJ databases">
        <title>The Genome Sequence of Dysgonomonas gadei ATCC BAA-286.</title>
        <authorList>
            <consortium name="The Broad Institute Genome Sequencing Platform"/>
            <person name="Earl A."/>
            <person name="Ward D."/>
            <person name="Feldgarden M."/>
            <person name="Gevers D."/>
            <person name="Pudlo N."/>
            <person name="Martens E."/>
            <person name="Allen-Vercoe E."/>
            <person name="Young S.K."/>
            <person name="Zeng Q."/>
            <person name="Gargeya S."/>
            <person name="Fitzgerald M."/>
            <person name="Haas B."/>
            <person name="Abouelleil A."/>
            <person name="Alvarado L."/>
            <person name="Arachchi H.M."/>
            <person name="Berlin A."/>
            <person name="Brown A."/>
            <person name="Chapman S.B."/>
            <person name="Chen Z."/>
            <person name="Dunbar C."/>
            <person name="Freedman E."/>
            <person name="Gearin G."/>
            <person name="Gellesch M."/>
            <person name="Goldberg J."/>
            <person name="Griggs A."/>
            <person name="Gujja S."/>
            <person name="Heiman D."/>
            <person name="Howarth C."/>
            <person name="Larson L."/>
            <person name="Lui A."/>
            <person name="MacDonald P.J.P."/>
            <person name="Mehta T."/>
            <person name="Montmayeur A."/>
            <person name="Murphy C."/>
            <person name="Neiman D."/>
            <person name="Pearson M."/>
            <person name="Priest M."/>
            <person name="Roberts A."/>
            <person name="Saif S."/>
            <person name="Shea T."/>
            <person name="Shenoy N."/>
            <person name="Sisk P."/>
            <person name="Stolte C."/>
            <person name="Sykes S."/>
            <person name="Yandava C."/>
            <person name="Wortman J."/>
            <person name="Nusbaum C."/>
            <person name="Birren B."/>
        </authorList>
    </citation>
    <scope>NUCLEOTIDE SEQUENCE [LARGE SCALE GENOMIC DNA]</scope>
    <source>
        <strain evidence="13 14">ATCC BAA-286</strain>
    </source>
</reference>
<protein>
    <recommendedName>
        <fullName evidence="12">Secretin/TonB short N-terminal domain-containing protein</fullName>
    </recommendedName>
</protein>
<evidence type="ECO:0000256" key="1">
    <source>
        <dbReference type="ARBA" id="ARBA00004571"/>
    </source>
</evidence>
<comment type="similarity">
    <text evidence="10 11">Belongs to the TonB-dependent receptor family.</text>
</comment>
<evidence type="ECO:0000256" key="6">
    <source>
        <dbReference type="ARBA" id="ARBA00023004"/>
    </source>
</evidence>
<feature type="domain" description="Secretin/TonB short N-terminal" evidence="12">
    <location>
        <begin position="72"/>
        <end position="122"/>
    </location>
</feature>
<evidence type="ECO:0000313" key="13">
    <source>
        <dbReference type="EMBL" id="EGJ99809.1"/>
    </source>
</evidence>
<keyword evidence="8 10" id="KW-0472">Membrane</keyword>
<evidence type="ECO:0000313" key="14">
    <source>
        <dbReference type="Proteomes" id="UP000004913"/>
    </source>
</evidence>
<dbReference type="Pfam" id="PF07715">
    <property type="entry name" value="Plug"/>
    <property type="match status" value="1"/>
</dbReference>
<keyword evidence="14" id="KW-1185">Reference proteome</keyword>
<dbReference type="EMBL" id="ADLV01000050">
    <property type="protein sequence ID" value="EGJ99809.1"/>
    <property type="molecule type" value="Genomic_DNA"/>
</dbReference>
<dbReference type="AlphaFoldDB" id="F5J397"/>
<keyword evidence="2 10" id="KW-0813">Transport</keyword>
<sequence length="1129" mass="126308">MENKVFHDRFLLKNEKIKHFFRIMKITTLLLFVGILSIYAEDSYSQKARVTINEKNIRLDKVLTEIEKQTDYLFIYNDKVETDQKVSVKANTKPVYQVLNDLFKETNVNYSMEGSHIILSNRNEPEVSFVNTPLQEGKTITGKVQDEQGEPLVGVSVAVKGTTTGTVTDINGGYTLKVTNPNATLFFSFIGFLSQEVELKGQSTVNITLAEDVKVLDEIVVVGYGVQRKIDVTGSISVTKSDEILKQQSFGALDGLKGKASGVNIFSNSGQPGGASRVMIRGIGTINASSNPLYVVDGVAMDDFKFLNPNDIERVEVLKDASSAAIYGARGANGVILVTTKRGLTGTGVKISYNGSVSMSTMANYIDVMNSEEWMEAFMIGQANANKYQGKNYSLNVKDYFKDPNLFTSDGKPIYDTDWQKEATRTAFSHNHQLSIQQGGKDSSVGAFLNYTDQQGIMLNSYMKRLNAKMAYDAKPTAWLSTAINLLVNHTWGNEAEETGGHQMPRRSMLEMVPFMPVKFPDGGWSNSTSISDELGLEGMANPVHVLKTQERMRYRTQIFGNAALTFHLAPGLDLKTQFGIDSHFDKERDYSPTDLSNISYPNGDARIKDINMFFWQEETYLTYLKTLDKHRINLMAGLSWQERVFRTNQSQTKGFTDDFYGTNNMGVGTLPEKPGSEYQKWSMNSYFLRAAYTYNDKYMTTLTGRIDGSSRFGENNKYAFFPSAGLGWLMSNEDFMKDINAISNLKLHTSYGITGNSEIPVYQSLAMMGSGTTLINGSLVPTAWPDRLANPDLKWEKTYTFDVGVELGLFRNRLNFDVSYYNKKTKDLLLARPVPYHTGYSSVMSNMGEVTNQGVDILISSTNVETSDFTWGTTLNMNYNKNKINALGENNEDIFPDPSWVSGPQTILRVGESLSSFWGYERLGIWTEEDKAAGRIPSGQIVGQAKRSAEKKVLGKGIPDITGSFINNFRYKNFDMTIDMQFVLGVDVLQQFTHSLEDRFGLTNGEKAILHDAWSPSNPNTIVQAIRNGARDGQSSELDSRWVADGSYLRANLIQLGYTFNPKMIKPLSLSSLRVYFGVNNAFLIKSSDFRGYDPEATSQGDNQWGQNMFFFQYPKPRTFTFGVSATF</sequence>
<comment type="subcellular location">
    <subcellularLocation>
        <location evidence="1 10">Cell outer membrane</location>
        <topology evidence="1 10">Multi-pass membrane protein</topology>
    </subcellularLocation>
</comment>
<evidence type="ECO:0000259" key="12">
    <source>
        <dbReference type="SMART" id="SM00965"/>
    </source>
</evidence>
<evidence type="ECO:0000256" key="5">
    <source>
        <dbReference type="ARBA" id="ARBA00022692"/>
    </source>
</evidence>
<dbReference type="Pfam" id="PF00593">
    <property type="entry name" value="TonB_dep_Rec_b-barrel"/>
    <property type="match status" value="1"/>
</dbReference>
<evidence type="ECO:0000256" key="8">
    <source>
        <dbReference type="ARBA" id="ARBA00023136"/>
    </source>
</evidence>
<organism evidence="13 14">
    <name type="scientific">Dysgonomonas gadei ATCC BAA-286</name>
    <dbReference type="NCBI Taxonomy" id="742766"/>
    <lineage>
        <taxon>Bacteria</taxon>
        <taxon>Pseudomonadati</taxon>
        <taxon>Bacteroidota</taxon>
        <taxon>Bacteroidia</taxon>
        <taxon>Bacteroidales</taxon>
        <taxon>Dysgonomonadaceae</taxon>
        <taxon>Dysgonomonas</taxon>
    </lineage>
</organism>
<dbReference type="GO" id="GO:0006826">
    <property type="term" value="P:iron ion transport"/>
    <property type="evidence" value="ECO:0007669"/>
    <property type="project" value="UniProtKB-KW"/>
</dbReference>
<dbReference type="HOGENOM" id="CLU_004317_0_2_10"/>
<dbReference type="Pfam" id="PF13715">
    <property type="entry name" value="CarbopepD_reg_2"/>
    <property type="match status" value="1"/>
</dbReference>